<keyword evidence="9" id="KW-1185">Reference proteome</keyword>
<evidence type="ECO:0000313" key="8">
    <source>
        <dbReference type="EMBL" id="MFB5682433.1"/>
    </source>
</evidence>
<dbReference type="CDD" id="cd02947">
    <property type="entry name" value="TRX_family"/>
    <property type="match status" value="1"/>
</dbReference>
<reference evidence="8 9" key="1">
    <citation type="submission" date="2024-09" db="EMBL/GenBank/DDBJ databases">
        <authorList>
            <person name="Ruan L."/>
        </authorList>
    </citation>
    <scope>NUCLEOTIDE SEQUENCE [LARGE SCALE GENOMIC DNA]</scope>
    <source>
        <strain evidence="8 9">D33</strain>
    </source>
</reference>
<sequence length="108" mass="11799">MTIITMTDDNWSDIVGESDSLLVSFSSPHCPPCRAAEPALEQLGQELADRLKVAKINVWEHSELASSLGIMATPAFVLFRGGEPTNKMVGYQSKDALFGTIQGWMDVK</sequence>
<dbReference type="PROSITE" id="PS51352">
    <property type="entry name" value="THIOREDOXIN_2"/>
    <property type="match status" value="1"/>
</dbReference>
<dbReference type="InterPro" id="IPR005746">
    <property type="entry name" value="Thioredoxin"/>
</dbReference>
<dbReference type="Proteomes" id="UP001580407">
    <property type="component" value="Unassembled WGS sequence"/>
</dbReference>
<comment type="caution">
    <text evidence="8">The sequence shown here is derived from an EMBL/GenBank/DDBJ whole genome shotgun (WGS) entry which is preliminary data.</text>
</comment>
<dbReference type="Pfam" id="PF00085">
    <property type="entry name" value="Thioredoxin"/>
    <property type="match status" value="1"/>
</dbReference>
<organism evidence="8 9">
    <name type="scientific">Paenibacillus terreus</name>
    <dbReference type="NCBI Taxonomy" id="1387834"/>
    <lineage>
        <taxon>Bacteria</taxon>
        <taxon>Bacillati</taxon>
        <taxon>Bacillota</taxon>
        <taxon>Bacilli</taxon>
        <taxon>Bacillales</taxon>
        <taxon>Paenibacillaceae</taxon>
        <taxon>Paenibacillus</taxon>
    </lineage>
</organism>
<keyword evidence="3" id="KW-0249">Electron transport</keyword>
<dbReference type="Gene3D" id="3.40.30.10">
    <property type="entry name" value="Glutaredoxin"/>
    <property type="match status" value="1"/>
</dbReference>
<evidence type="ECO:0000256" key="6">
    <source>
        <dbReference type="PIRNR" id="PIRNR000077"/>
    </source>
</evidence>
<proteinExistence type="inferred from homology"/>
<dbReference type="InterPro" id="IPR036249">
    <property type="entry name" value="Thioredoxin-like_sf"/>
</dbReference>
<dbReference type="RefSeq" id="WP_375526185.1">
    <property type="nucleotide sequence ID" value="NZ_JBHILM010000017.1"/>
</dbReference>
<evidence type="ECO:0000256" key="4">
    <source>
        <dbReference type="ARBA" id="ARBA00023157"/>
    </source>
</evidence>
<dbReference type="PANTHER" id="PTHR45663:SF11">
    <property type="entry name" value="GEO12009P1"/>
    <property type="match status" value="1"/>
</dbReference>
<evidence type="ECO:0000256" key="3">
    <source>
        <dbReference type="ARBA" id="ARBA00022982"/>
    </source>
</evidence>
<name>A0ABV5B9R1_9BACL</name>
<keyword evidence="5" id="KW-0676">Redox-active center</keyword>
<evidence type="ECO:0000256" key="5">
    <source>
        <dbReference type="ARBA" id="ARBA00023284"/>
    </source>
</evidence>
<dbReference type="PIRSF" id="PIRSF000077">
    <property type="entry name" value="Thioredoxin"/>
    <property type="match status" value="1"/>
</dbReference>
<dbReference type="InterPro" id="IPR013766">
    <property type="entry name" value="Thioredoxin_domain"/>
</dbReference>
<dbReference type="EMBL" id="JBHILM010000017">
    <property type="protein sequence ID" value="MFB5682433.1"/>
    <property type="molecule type" value="Genomic_DNA"/>
</dbReference>
<evidence type="ECO:0000259" key="7">
    <source>
        <dbReference type="PROSITE" id="PS51352"/>
    </source>
</evidence>
<evidence type="ECO:0000313" key="9">
    <source>
        <dbReference type="Proteomes" id="UP001580407"/>
    </source>
</evidence>
<dbReference type="SUPFAM" id="SSF52833">
    <property type="entry name" value="Thioredoxin-like"/>
    <property type="match status" value="1"/>
</dbReference>
<keyword evidence="2" id="KW-0813">Transport</keyword>
<keyword evidence="4" id="KW-1015">Disulfide bond</keyword>
<comment type="similarity">
    <text evidence="1 6">Belongs to the thioredoxin family.</text>
</comment>
<accession>A0ABV5B9R1</accession>
<evidence type="ECO:0000256" key="1">
    <source>
        <dbReference type="ARBA" id="ARBA00008987"/>
    </source>
</evidence>
<dbReference type="PANTHER" id="PTHR45663">
    <property type="entry name" value="GEO12009P1"/>
    <property type="match status" value="1"/>
</dbReference>
<protein>
    <recommendedName>
        <fullName evidence="6">Thioredoxin</fullName>
    </recommendedName>
</protein>
<feature type="domain" description="Thioredoxin" evidence="7">
    <location>
        <begin position="1"/>
        <end position="106"/>
    </location>
</feature>
<evidence type="ECO:0000256" key="2">
    <source>
        <dbReference type="ARBA" id="ARBA00022448"/>
    </source>
</evidence>
<gene>
    <name evidence="8" type="ORF">ACE3NQ_16020</name>
</gene>